<dbReference type="EMBL" id="PKSM01000276">
    <property type="protein sequence ID" value="POV99285.1"/>
    <property type="molecule type" value="Genomic_DNA"/>
</dbReference>
<keyword evidence="2" id="KW-1185">Reference proteome</keyword>
<evidence type="ECO:0000313" key="1">
    <source>
        <dbReference type="EMBL" id="POV99285.1"/>
    </source>
</evidence>
<dbReference type="AlphaFoldDB" id="A0A2S4UPP1"/>
<dbReference type="VEuPathDB" id="FungiDB:PSHT_13591"/>
<dbReference type="Proteomes" id="UP000238274">
    <property type="component" value="Unassembled WGS sequence"/>
</dbReference>
<reference evidence="2" key="3">
    <citation type="journal article" date="2018" name="Mol. Plant Microbe Interact.">
        <title>Genome sequence resources for the wheat stripe rust pathogen (Puccinia striiformis f. sp. tritici) and the barley stripe rust pathogen (Puccinia striiformis f. sp. hordei).</title>
        <authorList>
            <person name="Xia C."/>
            <person name="Wang M."/>
            <person name="Yin C."/>
            <person name="Cornejo O.E."/>
            <person name="Hulbert S.H."/>
            <person name="Chen X."/>
        </authorList>
    </citation>
    <scope>NUCLEOTIDE SEQUENCE [LARGE SCALE GENOMIC DNA]</scope>
    <source>
        <strain evidence="2">93TX-2</strain>
    </source>
</reference>
<accession>A0A2S4UPP1</accession>
<evidence type="ECO:0000313" key="2">
    <source>
        <dbReference type="Proteomes" id="UP000238274"/>
    </source>
</evidence>
<sequence length="136" mass="15729">QQTTENWHSQCLVGYPPFCSPSAHVTYRKIIDWRHELYFTYDVHLSRKSEDLIRGLFIILLLLLQKNNTLIDFLADHGLDRRSSCTPSKITIQDNIHMKIFWIITDFCSLLVTDTSYTDDLRDAPNEPVGADPDSS</sequence>
<reference evidence="2" key="2">
    <citation type="journal article" date="2018" name="BMC Genomics">
        <title>Genomic insights into host adaptation between the wheat stripe rust pathogen (Puccinia striiformis f. sp. tritici) and the barley stripe rust pathogen (Puccinia striiformis f. sp. hordei).</title>
        <authorList>
            <person name="Xia C."/>
            <person name="Wang M."/>
            <person name="Yin C."/>
            <person name="Cornejo O.E."/>
            <person name="Hulbert S.H."/>
            <person name="Chen X."/>
        </authorList>
    </citation>
    <scope>NUCLEOTIDE SEQUENCE [LARGE SCALE GENOMIC DNA]</scope>
    <source>
        <strain evidence="2">93TX-2</strain>
    </source>
</reference>
<name>A0A2S4UPP1_9BASI</name>
<dbReference type="VEuPathDB" id="FungiDB:PSTT_10026"/>
<comment type="caution">
    <text evidence="1">The sequence shown here is derived from an EMBL/GenBank/DDBJ whole genome shotgun (WGS) entry which is preliminary data.</text>
</comment>
<feature type="non-terminal residue" evidence="1">
    <location>
        <position position="136"/>
    </location>
</feature>
<protein>
    <submittedName>
        <fullName evidence="1">Uncharacterized protein</fullName>
    </submittedName>
</protein>
<feature type="non-terminal residue" evidence="1">
    <location>
        <position position="1"/>
    </location>
</feature>
<gene>
    <name evidence="1" type="ORF">PSHT_13591</name>
</gene>
<organism evidence="1 2">
    <name type="scientific">Puccinia striiformis</name>
    <dbReference type="NCBI Taxonomy" id="27350"/>
    <lineage>
        <taxon>Eukaryota</taxon>
        <taxon>Fungi</taxon>
        <taxon>Dikarya</taxon>
        <taxon>Basidiomycota</taxon>
        <taxon>Pucciniomycotina</taxon>
        <taxon>Pucciniomycetes</taxon>
        <taxon>Pucciniales</taxon>
        <taxon>Pucciniaceae</taxon>
        <taxon>Puccinia</taxon>
    </lineage>
</organism>
<proteinExistence type="predicted"/>
<dbReference type="OrthoDB" id="3638488at2759"/>
<reference evidence="1 2" key="1">
    <citation type="submission" date="2017-12" db="EMBL/GenBank/DDBJ databases">
        <title>Gene loss provides genomic basis for host adaptation in cereal stripe rust fungi.</title>
        <authorList>
            <person name="Xia C."/>
        </authorList>
    </citation>
    <scope>NUCLEOTIDE SEQUENCE [LARGE SCALE GENOMIC DNA]</scope>
    <source>
        <strain evidence="1 2">93TX-2</strain>
    </source>
</reference>